<dbReference type="CDD" id="cd08991">
    <property type="entry name" value="GH43_HoAraf43-like"/>
    <property type="match status" value="1"/>
</dbReference>
<dbReference type="Pfam" id="PF04616">
    <property type="entry name" value="Glyco_hydro_43"/>
    <property type="match status" value="1"/>
</dbReference>
<dbReference type="SUPFAM" id="SSF75005">
    <property type="entry name" value="Arabinanase/levansucrase/invertase"/>
    <property type="match status" value="1"/>
</dbReference>
<dbReference type="Gene3D" id="2.115.10.20">
    <property type="entry name" value="Glycosyl hydrolase domain, family 43"/>
    <property type="match status" value="1"/>
</dbReference>
<evidence type="ECO:0000256" key="3">
    <source>
        <dbReference type="ARBA" id="ARBA00022801"/>
    </source>
</evidence>
<proteinExistence type="inferred from homology"/>
<dbReference type="GO" id="GO:0004553">
    <property type="term" value="F:hydrolase activity, hydrolyzing O-glycosyl compounds"/>
    <property type="evidence" value="ECO:0007669"/>
    <property type="project" value="InterPro"/>
</dbReference>
<dbReference type="InterPro" id="IPR006710">
    <property type="entry name" value="Glyco_hydro_43"/>
</dbReference>
<keyword evidence="4" id="KW-0119">Carbohydrate metabolism</keyword>
<comment type="caution">
    <text evidence="9">The sequence shown here is derived from an EMBL/GenBank/DDBJ whole genome shotgun (WGS) entry which is preliminary data.</text>
</comment>
<keyword evidence="5 8" id="KW-0326">Glycosidase</keyword>
<evidence type="ECO:0000256" key="2">
    <source>
        <dbReference type="ARBA" id="ARBA00022651"/>
    </source>
</evidence>
<dbReference type="InterPro" id="IPR023296">
    <property type="entry name" value="Glyco_hydro_beta-prop_sf"/>
</dbReference>
<dbReference type="EMBL" id="JADILV010000004">
    <property type="protein sequence ID" value="MBO8482578.1"/>
    <property type="molecule type" value="Genomic_DNA"/>
</dbReference>
<dbReference type="InterPro" id="IPR052176">
    <property type="entry name" value="Glycosyl_Hydrlase_43_Enz"/>
</dbReference>
<protein>
    <submittedName>
        <fullName evidence="9">Family 43 glycosylhydrolase</fullName>
    </submittedName>
</protein>
<evidence type="ECO:0000313" key="10">
    <source>
        <dbReference type="Proteomes" id="UP000725002"/>
    </source>
</evidence>
<feature type="active site" description="Proton acceptor" evidence="6">
    <location>
        <position position="73"/>
    </location>
</feature>
<gene>
    <name evidence="9" type="ORF">IAB75_00425</name>
</gene>
<dbReference type="Proteomes" id="UP000725002">
    <property type="component" value="Unassembled WGS sequence"/>
</dbReference>
<keyword evidence="2" id="KW-0858">Xylan degradation</keyword>
<reference evidence="9" key="1">
    <citation type="submission" date="2020-10" db="EMBL/GenBank/DDBJ databases">
        <authorList>
            <person name="Gilroy R."/>
        </authorList>
    </citation>
    <scope>NUCLEOTIDE SEQUENCE</scope>
    <source>
        <strain evidence="9">G3-8215</strain>
    </source>
</reference>
<evidence type="ECO:0000256" key="7">
    <source>
        <dbReference type="PIRSR" id="PIRSR606710-2"/>
    </source>
</evidence>
<evidence type="ECO:0000256" key="6">
    <source>
        <dbReference type="PIRSR" id="PIRSR606710-1"/>
    </source>
</evidence>
<name>A0A940DPN6_9BACT</name>
<dbReference type="GO" id="GO:0045493">
    <property type="term" value="P:xylan catabolic process"/>
    <property type="evidence" value="ECO:0007669"/>
    <property type="project" value="UniProtKB-KW"/>
</dbReference>
<dbReference type="PANTHER" id="PTHR43772">
    <property type="entry name" value="ENDO-1,4-BETA-XYLANASE"/>
    <property type="match status" value="1"/>
</dbReference>
<dbReference type="PANTHER" id="PTHR43772:SF2">
    <property type="entry name" value="PUTATIVE (AFU_ORTHOLOGUE AFUA_2G04480)-RELATED"/>
    <property type="match status" value="1"/>
</dbReference>
<keyword evidence="3 8" id="KW-0378">Hydrolase</keyword>
<evidence type="ECO:0000256" key="1">
    <source>
        <dbReference type="ARBA" id="ARBA00009865"/>
    </source>
</evidence>
<organism evidence="9 10">
    <name type="scientific">Candidatus Cryptobacteroides avicola</name>
    <dbReference type="NCBI Taxonomy" id="2840757"/>
    <lineage>
        <taxon>Bacteria</taxon>
        <taxon>Pseudomonadati</taxon>
        <taxon>Bacteroidota</taxon>
        <taxon>Bacteroidia</taxon>
        <taxon>Bacteroidales</taxon>
        <taxon>Candidatus Cryptobacteroides</taxon>
    </lineage>
</organism>
<evidence type="ECO:0000256" key="4">
    <source>
        <dbReference type="ARBA" id="ARBA00023277"/>
    </source>
</evidence>
<evidence type="ECO:0000313" key="9">
    <source>
        <dbReference type="EMBL" id="MBO8482578.1"/>
    </source>
</evidence>
<keyword evidence="2" id="KW-0624">Polysaccharide degradation</keyword>
<evidence type="ECO:0000256" key="8">
    <source>
        <dbReference type="RuleBase" id="RU361187"/>
    </source>
</evidence>
<dbReference type="AlphaFoldDB" id="A0A940DPN6"/>
<feature type="site" description="Important for catalytic activity, responsible for pKa modulation of the active site Glu and correct orientation of both the proton donor and substrate" evidence="7">
    <location>
        <position position="180"/>
    </location>
</feature>
<reference evidence="9" key="2">
    <citation type="journal article" date="2021" name="PeerJ">
        <title>Extensive microbial diversity within the chicken gut microbiome revealed by metagenomics and culture.</title>
        <authorList>
            <person name="Gilroy R."/>
            <person name="Ravi A."/>
            <person name="Getino M."/>
            <person name="Pursley I."/>
            <person name="Horton D.L."/>
            <person name="Alikhan N.F."/>
            <person name="Baker D."/>
            <person name="Gharbi K."/>
            <person name="Hall N."/>
            <person name="Watson M."/>
            <person name="Adriaenssens E.M."/>
            <person name="Foster-Nyarko E."/>
            <person name="Jarju S."/>
            <person name="Secka A."/>
            <person name="Antonio M."/>
            <person name="Oren A."/>
            <person name="Chaudhuri R.R."/>
            <person name="La Ragione R."/>
            <person name="Hildebrand F."/>
            <person name="Pallen M.J."/>
        </authorList>
    </citation>
    <scope>NUCLEOTIDE SEQUENCE</scope>
    <source>
        <strain evidence="9">G3-8215</strain>
    </source>
</reference>
<evidence type="ECO:0000256" key="5">
    <source>
        <dbReference type="ARBA" id="ARBA00023295"/>
    </source>
</evidence>
<comment type="similarity">
    <text evidence="1 8">Belongs to the glycosyl hydrolase 43 family.</text>
</comment>
<accession>A0A940DPN6</accession>
<feature type="active site" description="Proton donor" evidence="6">
    <location>
        <position position="248"/>
    </location>
</feature>
<sequence>MIFEDLDGNLKISFHSPNSAKGDIRETLTIRDIRIKDGKFEPLDGTYDGYSDIPERISNPVRTKDGQPLAVADPFVFRHKGLYYLTGTGGDGGFDYYTSTDLVTWEYGGPLFRKSQDHPGTSSFWAPEVTRYQGRYYLSYSCFMPEKEKMLTCLAVSDYPAGPYRELYTPWFDFGYSAIDSHIFVDDDGIPYLYYSKNYPLDGKCAVGEIYAVKLRKDLSGPDGEPVFISGASQAWEKVRWDVNRCNEGPEVFKHDGRYYMTYSANDTGYEYYGVGVSYADSPLGPWTKSKDNPLMTTDLEKGISSPGHNSLIRTPDGQLYIIYHRHADPDCRKPDWNRVVCVDRLGIDRKGRIVYERD</sequence>